<proteinExistence type="predicted"/>
<dbReference type="AlphaFoldDB" id="A0A151AP76"/>
<accession>A0A151AP76</accession>
<dbReference type="SUPFAM" id="SSF56112">
    <property type="entry name" value="Protein kinase-like (PK-like)"/>
    <property type="match status" value="1"/>
</dbReference>
<dbReference type="STRING" id="1121305.CLCOL_11810"/>
<comment type="caution">
    <text evidence="2">The sequence shown here is derived from an EMBL/GenBank/DDBJ whole genome shotgun (WGS) entry which is preliminary data.</text>
</comment>
<dbReference type="GO" id="GO:0042601">
    <property type="term" value="C:endospore-forming forespore"/>
    <property type="evidence" value="ECO:0007669"/>
    <property type="project" value="TreeGrafter"/>
</dbReference>
<reference evidence="2 3" key="1">
    <citation type="submission" date="2016-02" db="EMBL/GenBank/DDBJ databases">
        <title>Genome sequence of Clostridium colicanis DSM 13634.</title>
        <authorList>
            <person name="Poehlein A."/>
            <person name="Daniel R."/>
        </authorList>
    </citation>
    <scope>NUCLEOTIDE SEQUENCE [LARGE SCALE GENOMIC DNA]</scope>
    <source>
        <strain evidence="2 3">DSM 13634</strain>
    </source>
</reference>
<dbReference type="Gene3D" id="3.90.1200.10">
    <property type="match status" value="1"/>
</dbReference>
<evidence type="ECO:0000313" key="2">
    <source>
        <dbReference type="EMBL" id="KYH29433.1"/>
    </source>
</evidence>
<sequence>MDAKDVKAIVEKEYGVRVSNIEPLKNIYKLNISNKEFCLKVIKYEFGHFFFILSAMKHLQQNGFHKIPEIIKTQEGMDYIELEGSYAYLTPWVNARHCNYDNPLDIKEATLKLAELHIKSRGFNVTKEMKPRIGWLKWIETYKTRKNEILDFKHRISKKEKLSEFDEMYLEIMDDELKRADRAIKNLINSSYVESMKKEIKDRSFCHHDYAYHNVLIDNDNQINIIDFDYCILDTHLHDLSSLLIRRMKYGKWDLKNVIEILDVYNSINKLYDDDIPIMAAFMEFPQDYWQRGIQYYWEQKPWGEEFFINKLEKYIEDREQKQELIEQFRETKLGG</sequence>
<dbReference type="InterPro" id="IPR002575">
    <property type="entry name" value="Aminoglycoside_PTrfase"/>
</dbReference>
<organism evidence="2 3">
    <name type="scientific">Clostridium colicanis DSM 13634</name>
    <dbReference type="NCBI Taxonomy" id="1121305"/>
    <lineage>
        <taxon>Bacteria</taxon>
        <taxon>Bacillati</taxon>
        <taxon>Bacillota</taxon>
        <taxon>Clostridia</taxon>
        <taxon>Eubacteriales</taxon>
        <taxon>Clostridiaceae</taxon>
        <taxon>Clostridium</taxon>
    </lineage>
</organism>
<evidence type="ECO:0000259" key="1">
    <source>
        <dbReference type="Pfam" id="PF01636"/>
    </source>
</evidence>
<evidence type="ECO:0000313" key="3">
    <source>
        <dbReference type="Proteomes" id="UP000075374"/>
    </source>
</evidence>
<dbReference type="InterPro" id="IPR011009">
    <property type="entry name" value="Kinase-like_dom_sf"/>
</dbReference>
<dbReference type="PANTHER" id="PTHR39179:SF1">
    <property type="entry name" value="SPORE COAT PROTEIN I"/>
    <property type="match status" value="1"/>
</dbReference>
<keyword evidence="2" id="KW-0946">Virion</keyword>
<name>A0A151AP76_9CLOT</name>
<dbReference type="Gene3D" id="3.30.200.20">
    <property type="entry name" value="Phosphorylase Kinase, domain 1"/>
    <property type="match status" value="1"/>
</dbReference>
<keyword evidence="3" id="KW-1185">Reference proteome</keyword>
<dbReference type="EMBL" id="LTBB01000004">
    <property type="protein sequence ID" value="KYH29433.1"/>
    <property type="molecule type" value="Genomic_DNA"/>
</dbReference>
<dbReference type="Pfam" id="PF01636">
    <property type="entry name" value="APH"/>
    <property type="match status" value="1"/>
</dbReference>
<dbReference type="Proteomes" id="UP000075374">
    <property type="component" value="Unassembled WGS sequence"/>
</dbReference>
<dbReference type="PANTHER" id="PTHR39179">
    <property type="entry name" value="SPORE COAT PROTEIN I"/>
    <property type="match status" value="1"/>
</dbReference>
<dbReference type="InterPro" id="IPR014255">
    <property type="entry name" value="Spore_coat_CotS"/>
</dbReference>
<dbReference type="PATRIC" id="fig|1121305.3.peg.1181"/>
<dbReference type="InterPro" id="IPR047175">
    <property type="entry name" value="CotS-like"/>
</dbReference>
<dbReference type="NCBIfam" id="TIGR02906">
    <property type="entry name" value="spore_CotS"/>
    <property type="match status" value="1"/>
</dbReference>
<keyword evidence="2" id="KW-0167">Capsid protein</keyword>
<feature type="domain" description="Aminoglycoside phosphotransferase" evidence="1">
    <location>
        <begin position="37"/>
        <end position="256"/>
    </location>
</feature>
<gene>
    <name evidence="2" type="primary">cotI_3</name>
    <name evidence="2" type="ORF">CLCOL_11810</name>
</gene>
<protein>
    <submittedName>
        <fullName evidence="2">Spore coat protein I</fullName>
    </submittedName>
</protein>
<dbReference type="RefSeq" id="WP_061858045.1">
    <property type="nucleotide sequence ID" value="NZ_LTBB01000004.1"/>
</dbReference>